<reference evidence="2 3" key="1">
    <citation type="submission" date="2019-10" db="EMBL/GenBank/DDBJ databases">
        <title>Evaluation of single-gene subtyping targets for Pseudomonas.</title>
        <authorList>
            <person name="Reichler S.J."/>
            <person name="Orsi R.H."/>
            <person name="Wiedmann M."/>
            <person name="Martin N.H."/>
            <person name="Murphy S.I."/>
        </authorList>
    </citation>
    <scope>NUCLEOTIDE SEQUENCE [LARGE SCALE GENOMIC DNA]</scope>
    <source>
        <strain evidence="2 3">FSL R10-3257</strain>
    </source>
</reference>
<dbReference type="RefSeq" id="WP_153429496.1">
    <property type="nucleotide sequence ID" value="NZ_WIWJ01000009.1"/>
</dbReference>
<accession>A0A7X1W791</accession>
<comment type="caution">
    <text evidence="2">The sequence shown here is derived from an EMBL/GenBank/DDBJ whole genome shotgun (WGS) entry which is preliminary data.</text>
</comment>
<dbReference type="AlphaFoldDB" id="A0A7X1W791"/>
<feature type="region of interest" description="Disordered" evidence="1">
    <location>
        <begin position="84"/>
        <end position="107"/>
    </location>
</feature>
<dbReference type="Pfam" id="PF10109">
    <property type="entry name" value="Phage_TAC_7"/>
    <property type="match status" value="1"/>
</dbReference>
<evidence type="ECO:0000256" key="1">
    <source>
        <dbReference type="SAM" id="MobiDB-lite"/>
    </source>
</evidence>
<evidence type="ECO:0000313" key="2">
    <source>
        <dbReference type="EMBL" id="MQT46510.1"/>
    </source>
</evidence>
<protein>
    <submittedName>
        <fullName evidence="2">Phage tail assembly protein</fullName>
    </submittedName>
</protein>
<dbReference type="Proteomes" id="UP000441404">
    <property type="component" value="Unassembled WGS sequence"/>
</dbReference>
<dbReference type="InterPro" id="IPR019289">
    <property type="entry name" value="Phage_tail_E/E"/>
</dbReference>
<evidence type="ECO:0000313" key="3">
    <source>
        <dbReference type="Proteomes" id="UP000441404"/>
    </source>
</evidence>
<name>A0A7X1W791_9PSED</name>
<sequence>MDHLTIKLQHPTEFDGIRRDTLTLRAPLVRDMRLASRQAPTDAEERELILFGILAGVAPKDLEGMRFTDYKRLQDSYFRLVSARPDDRASAEPTDEATGAGTALPAL</sequence>
<proteinExistence type="predicted"/>
<dbReference type="EMBL" id="WIWJ01000009">
    <property type="protein sequence ID" value="MQT46510.1"/>
    <property type="molecule type" value="Genomic_DNA"/>
</dbReference>
<organism evidence="2 3">
    <name type="scientific">Pseudomonas helleri</name>
    <dbReference type="NCBI Taxonomy" id="1608996"/>
    <lineage>
        <taxon>Bacteria</taxon>
        <taxon>Pseudomonadati</taxon>
        <taxon>Pseudomonadota</taxon>
        <taxon>Gammaproteobacteria</taxon>
        <taxon>Pseudomonadales</taxon>
        <taxon>Pseudomonadaceae</taxon>
        <taxon>Pseudomonas</taxon>
    </lineage>
</organism>
<gene>
    <name evidence="2" type="ORF">GHO40_07180</name>
</gene>